<feature type="region of interest" description="Disordered" evidence="1">
    <location>
        <begin position="146"/>
        <end position="174"/>
    </location>
</feature>
<dbReference type="Pfam" id="PF02917">
    <property type="entry name" value="Pertussis_S1"/>
    <property type="match status" value="1"/>
</dbReference>
<organism evidence="2 3">
    <name type="scientific">Paraburkholderia terricola</name>
    <dbReference type="NCBI Taxonomy" id="169427"/>
    <lineage>
        <taxon>Bacteria</taxon>
        <taxon>Pseudomonadati</taxon>
        <taxon>Pseudomonadota</taxon>
        <taxon>Betaproteobacteria</taxon>
        <taxon>Burkholderiales</taxon>
        <taxon>Burkholderiaceae</taxon>
        <taxon>Paraburkholderia</taxon>
    </lineage>
</organism>
<accession>A0A1M6MPK4</accession>
<dbReference type="STRING" id="169427.SAMN05192548_100826"/>
<dbReference type="AlphaFoldDB" id="A0A1M6MPK4"/>
<dbReference type="GeneID" id="301982535"/>
<sequence length="225" mass="25426">MEKTTLTVVNAGPNWMFRVDTREPDAIFKNGFTAFGQNDNLRDHARGTSCTQRDANSNFISTSSDPEYAGNYARRLITRHGPPIYVYKIRPTENFYNMERSLAAIGYEAGIPDARKQSEWVAVNKIEGSQIQAVRVYRSEQTPPFQLNPRYEERRPDANPGVYKQRTSPAPGNNRWLVSQDPLVTASLSATMHCYKDMASAEVADPFACRFIEELIPEPNTVGEQ</sequence>
<name>A0A1M6MPK4_9BURK</name>
<evidence type="ECO:0000256" key="1">
    <source>
        <dbReference type="SAM" id="MobiDB-lite"/>
    </source>
</evidence>
<dbReference type="GO" id="GO:0005576">
    <property type="term" value="C:extracellular region"/>
    <property type="evidence" value="ECO:0007669"/>
    <property type="project" value="InterPro"/>
</dbReference>
<dbReference type="GO" id="GO:0003950">
    <property type="term" value="F:NAD+ poly-ADP-ribosyltransferase activity"/>
    <property type="evidence" value="ECO:0007669"/>
    <property type="project" value="InterPro"/>
</dbReference>
<proteinExistence type="predicted"/>
<evidence type="ECO:0000313" key="3">
    <source>
        <dbReference type="Proteomes" id="UP000184395"/>
    </source>
</evidence>
<dbReference type="Proteomes" id="UP000184395">
    <property type="component" value="Unassembled WGS sequence"/>
</dbReference>
<reference evidence="2 3" key="1">
    <citation type="submission" date="2016-11" db="EMBL/GenBank/DDBJ databases">
        <authorList>
            <person name="Jaros S."/>
            <person name="Januszkiewicz K."/>
            <person name="Wedrychowicz H."/>
        </authorList>
    </citation>
    <scope>NUCLEOTIDE SEQUENCE [LARGE SCALE GENOMIC DNA]</scope>
    <source>
        <strain evidence="2 3">LMG 20594</strain>
    </source>
</reference>
<gene>
    <name evidence="2" type="ORF">SAMN05192548_100826</name>
</gene>
<dbReference type="InterPro" id="IPR003898">
    <property type="entry name" value="Borpert_toxA"/>
</dbReference>
<evidence type="ECO:0000313" key="2">
    <source>
        <dbReference type="EMBL" id="SHJ85364.1"/>
    </source>
</evidence>
<dbReference type="EMBL" id="FRAB01000008">
    <property type="protein sequence ID" value="SHJ85364.1"/>
    <property type="molecule type" value="Genomic_DNA"/>
</dbReference>
<dbReference type="Gene3D" id="3.90.210.10">
    <property type="entry name" value="Heat-Labile Enterotoxin, subunit A"/>
    <property type="match status" value="1"/>
</dbReference>
<dbReference type="OrthoDB" id="5666689at2"/>
<dbReference type="RefSeq" id="WP_073428320.1">
    <property type="nucleotide sequence ID" value="NZ_CADFGY010000010.1"/>
</dbReference>
<dbReference type="SUPFAM" id="SSF56399">
    <property type="entry name" value="ADP-ribosylation"/>
    <property type="match status" value="1"/>
</dbReference>
<dbReference type="PRINTS" id="PR01395">
    <property type="entry name" value="BORPETOXINA"/>
</dbReference>
<dbReference type="KEGG" id="pts:CUJ90_31075"/>
<protein>
    <submittedName>
        <fullName evidence="2">Pertussis toxin subunit 1</fullName>
    </submittedName>
</protein>